<evidence type="ECO:0000256" key="13">
    <source>
        <dbReference type="SAM" id="MobiDB-lite"/>
    </source>
</evidence>
<dbReference type="PANTHER" id="PTHR10408">
    <property type="entry name" value="STEROL O-ACYLTRANSFERASE"/>
    <property type="match status" value="1"/>
</dbReference>
<organism evidence="15">
    <name type="scientific">Salvia splendens</name>
    <name type="common">Scarlet sage</name>
    <dbReference type="NCBI Taxonomy" id="180675"/>
    <lineage>
        <taxon>Eukaryota</taxon>
        <taxon>Viridiplantae</taxon>
        <taxon>Streptophyta</taxon>
        <taxon>Embryophyta</taxon>
        <taxon>Tracheophyta</taxon>
        <taxon>Spermatophyta</taxon>
        <taxon>Magnoliopsida</taxon>
        <taxon>eudicotyledons</taxon>
        <taxon>Gunneridae</taxon>
        <taxon>Pentapetalae</taxon>
        <taxon>asterids</taxon>
        <taxon>lamiids</taxon>
        <taxon>Lamiales</taxon>
        <taxon>Lamiaceae</taxon>
        <taxon>Nepetoideae</taxon>
        <taxon>Mentheae</taxon>
        <taxon>Salviinae</taxon>
        <taxon>Salvia</taxon>
        <taxon>Salvia subgen. Calosphace</taxon>
        <taxon>core Calosphace</taxon>
    </lineage>
</organism>
<feature type="transmembrane region" description="Helical" evidence="14">
    <location>
        <begin position="464"/>
        <end position="484"/>
    </location>
</feature>
<dbReference type="InterPro" id="IPR014371">
    <property type="entry name" value="Oat_ACAT_DAG_ARE"/>
</dbReference>
<comment type="similarity">
    <text evidence="4 11">Belongs to the membrane-bound acyltransferase family. Sterol o-acyltransferase subfamily.</text>
</comment>
<feature type="transmembrane region" description="Helical" evidence="14">
    <location>
        <begin position="383"/>
        <end position="401"/>
    </location>
</feature>
<comment type="pathway">
    <text evidence="2">Glycerolipid metabolism; triacylglycerol biosynthesis.</text>
</comment>
<evidence type="ECO:0000256" key="3">
    <source>
        <dbReference type="ARBA" id="ARBA00005189"/>
    </source>
</evidence>
<evidence type="ECO:0000313" key="16">
    <source>
        <dbReference type="Proteomes" id="UP000298416"/>
    </source>
</evidence>
<dbReference type="AlphaFoldDB" id="A0A8X8ZN84"/>
<dbReference type="EMBL" id="PNBA02000010">
    <property type="protein sequence ID" value="KAG6411647.1"/>
    <property type="molecule type" value="Genomic_DNA"/>
</dbReference>
<evidence type="ECO:0000256" key="8">
    <source>
        <dbReference type="ARBA" id="ARBA00022989"/>
    </source>
</evidence>
<keyword evidence="10 11" id="KW-0012">Acyltransferase</keyword>
<evidence type="ECO:0000256" key="1">
    <source>
        <dbReference type="ARBA" id="ARBA00004477"/>
    </source>
</evidence>
<protein>
    <recommendedName>
        <fullName evidence="11">O-acyltransferase</fullName>
    </recommendedName>
</protein>
<dbReference type="GO" id="GO:0005789">
    <property type="term" value="C:endoplasmic reticulum membrane"/>
    <property type="evidence" value="ECO:0007669"/>
    <property type="project" value="UniProtKB-SubCell"/>
</dbReference>
<dbReference type="Pfam" id="PF03062">
    <property type="entry name" value="MBOAT"/>
    <property type="match status" value="1"/>
</dbReference>
<keyword evidence="7 11" id="KW-0256">Endoplasmic reticulum</keyword>
<evidence type="ECO:0000256" key="4">
    <source>
        <dbReference type="ARBA" id="ARBA00009010"/>
    </source>
</evidence>
<keyword evidence="6 14" id="KW-0812">Transmembrane</keyword>
<keyword evidence="9 11" id="KW-0472">Membrane</keyword>
<reference evidence="15" key="2">
    <citation type="submission" date="2020-08" db="EMBL/GenBank/DDBJ databases">
        <title>Plant Genome Project.</title>
        <authorList>
            <person name="Zhang R.-G."/>
        </authorList>
    </citation>
    <scope>NUCLEOTIDE SEQUENCE</scope>
    <source>
        <strain evidence="15">Huo1</strain>
        <tissue evidence="15">Leaf</tissue>
    </source>
</reference>
<evidence type="ECO:0000313" key="15">
    <source>
        <dbReference type="EMBL" id="KAG6411647.1"/>
    </source>
</evidence>
<comment type="caution">
    <text evidence="15">The sequence shown here is derived from an EMBL/GenBank/DDBJ whole genome shotgun (WGS) entry which is preliminary data.</text>
</comment>
<evidence type="ECO:0000256" key="7">
    <source>
        <dbReference type="ARBA" id="ARBA00022824"/>
    </source>
</evidence>
<evidence type="ECO:0000256" key="6">
    <source>
        <dbReference type="ARBA" id="ARBA00022692"/>
    </source>
</evidence>
<evidence type="ECO:0000256" key="14">
    <source>
        <dbReference type="SAM" id="Phobius"/>
    </source>
</evidence>
<feature type="compositionally biased region" description="Low complexity" evidence="13">
    <location>
        <begin position="33"/>
        <end position="43"/>
    </location>
</feature>
<feature type="transmembrane region" description="Helical" evidence="14">
    <location>
        <begin position="218"/>
        <end position="236"/>
    </location>
</feature>
<dbReference type="GO" id="GO:0004144">
    <property type="term" value="F:diacylglycerol O-acyltransferase activity"/>
    <property type="evidence" value="ECO:0007669"/>
    <property type="project" value="UniProtKB-ARBA"/>
</dbReference>
<comment type="pathway">
    <text evidence="3">Lipid metabolism.</text>
</comment>
<feature type="region of interest" description="Disordered" evidence="13">
    <location>
        <begin position="1"/>
        <end position="78"/>
    </location>
</feature>
<accession>A0A8X8ZN84</accession>
<sequence>MAILDSPEILAPTSSSADDGGAHHATLRRRQTPLSLPPSDSSSAEAETAIDDRHDADLSYGNEDEENTAKENEEGSNVDGTDAIAAKLTFRAAAPTHRKNKESPLSSDAIFKQSHAGLFNLCIVVLVAVNSRLIIENLMKYGLLIKAGFWFSSTSLSDWPLLMCCLCLPVFPLGAFLVEKSVKLKYIYEWVAVFLHVIITTTAILFPVVVILRCDSAVLSGVTLMLFACIVWLKLVSYAHTNYDLRVLAKSLDKWEAVSRYWNLDYSYDVSFKSLVYFMVAPTLCYQYINPIVQNSQHPLKGNLLYAIERVLKLSVPNLYVWLCMFYCFFHLWHLPYQGGVPKASTSAEVRLSQLYPATFSSWFEPVHKWMVRHIYSPCLQNGLPKMVAVLIAFLVSAIFHEIYNRGLYVPNSCALLSLVTYSSFGHSLVSCSRIAAMILLLVPLVIVTSHLQDKFKNSMVGNMMFWFFFCIFGQPMCVLLYYHDLMNRKASAR</sequence>
<keyword evidence="8 14" id="KW-1133">Transmembrane helix</keyword>
<evidence type="ECO:0000256" key="10">
    <source>
        <dbReference type="ARBA" id="ARBA00023315"/>
    </source>
</evidence>
<evidence type="ECO:0000256" key="2">
    <source>
        <dbReference type="ARBA" id="ARBA00004771"/>
    </source>
</evidence>
<keyword evidence="5 11" id="KW-0808">Transferase</keyword>
<feature type="transmembrane region" description="Helical" evidence="14">
    <location>
        <begin position="319"/>
        <end position="337"/>
    </location>
</feature>
<feature type="transmembrane region" description="Helical" evidence="14">
    <location>
        <begin position="190"/>
        <end position="212"/>
    </location>
</feature>
<feature type="transmembrane region" description="Helical" evidence="14">
    <location>
        <begin position="432"/>
        <end position="452"/>
    </location>
</feature>
<dbReference type="GO" id="GO:0009941">
    <property type="term" value="C:chloroplast envelope"/>
    <property type="evidence" value="ECO:0007669"/>
    <property type="project" value="TreeGrafter"/>
</dbReference>
<feature type="active site" evidence="12">
    <location>
        <position position="401"/>
    </location>
</feature>
<gene>
    <name evidence="15" type="ORF">SASPL_129731</name>
</gene>
<feature type="transmembrane region" description="Helical" evidence="14">
    <location>
        <begin position="116"/>
        <end position="135"/>
    </location>
</feature>
<feature type="transmembrane region" description="Helical" evidence="14">
    <location>
        <begin position="159"/>
        <end position="178"/>
    </location>
</feature>
<evidence type="ECO:0000256" key="12">
    <source>
        <dbReference type="PIRSR" id="PIRSR000439-1"/>
    </source>
</evidence>
<dbReference type="PANTHER" id="PTHR10408:SF7">
    <property type="entry name" value="DIACYLGLYCEROL O-ACYLTRANSFERASE 1"/>
    <property type="match status" value="1"/>
</dbReference>
<reference evidence="15" key="1">
    <citation type="submission" date="2018-01" db="EMBL/GenBank/DDBJ databases">
        <authorList>
            <person name="Mao J.F."/>
        </authorList>
    </citation>
    <scope>NUCLEOTIDE SEQUENCE</scope>
    <source>
        <strain evidence="15">Huo1</strain>
        <tissue evidence="15">Leaf</tissue>
    </source>
</reference>
<evidence type="ECO:0000256" key="5">
    <source>
        <dbReference type="ARBA" id="ARBA00022679"/>
    </source>
</evidence>
<name>A0A8X8ZN84_SALSN</name>
<evidence type="ECO:0000256" key="9">
    <source>
        <dbReference type="ARBA" id="ARBA00023136"/>
    </source>
</evidence>
<comment type="subcellular location">
    <subcellularLocation>
        <location evidence="1 11">Endoplasmic reticulum membrane</location>
        <topology evidence="1 11">Multi-pass membrane protein</topology>
    </subcellularLocation>
</comment>
<proteinExistence type="inferred from homology"/>
<evidence type="ECO:0000256" key="11">
    <source>
        <dbReference type="PIRNR" id="PIRNR000439"/>
    </source>
</evidence>
<dbReference type="PIRSF" id="PIRSF000439">
    <property type="entry name" value="Oat_ACAT_DAG_ARE"/>
    <property type="match status" value="1"/>
</dbReference>
<keyword evidence="16" id="KW-1185">Reference proteome</keyword>
<dbReference type="InterPro" id="IPR004299">
    <property type="entry name" value="MBOAT_fam"/>
</dbReference>
<dbReference type="GO" id="GO:0019432">
    <property type="term" value="P:triglyceride biosynthetic process"/>
    <property type="evidence" value="ECO:0007669"/>
    <property type="project" value="TreeGrafter"/>
</dbReference>
<dbReference type="Proteomes" id="UP000298416">
    <property type="component" value="Unassembled WGS sequence"/>
</dbReference>